<dbReference type="EMBL" id="CAJVCH010081732">
    <property type="protein sequence ID" value="CAG7721682.1"/>
    <property type="molecule type" value="Genomic_DNA"/>
</dbReference>
<keyword evidence="2" id="KW-1185">Reference proteome</keyword>
<feature type="non-terminal residue" evidence="1">
    <location>
        <position position="1"/>
    </location>
</feature>
<evidence type="ECO:0000313" key="2">
    <source>
        <dbReference type="Proteomes" id="UP000708208"/>
    </source>
</evidence>
<proteinExistence type="predicted"/>
<gene>
    <name evidence="1" type="ORF">AFUS01_LOCUS10879</name>
</gene>
<organism evidence="1 2">
    <name type="scientific">Allacma fusca</name>
    <dbReference type="NCBI Taxonomy" id="39272"/>
    <lineage>
        <taxon>Eukaryota</taxon>
        <taxon>Metazoa</taxon>
        <taxon>Ecdysozoa</taxon>
        <taxon>Arthropoda</taxon>
        <taxon>Hexapoda</taxon>
        <taxon>Collembola</taxon>
        <taxon>Symphypleona</taxon>
        <taxon>Sminthuridae</taxon>
        <taxon>Allacma</taxon>
    </lineage>
</organism>
<dbReference type="AlphaFoldDB" id="A0A8J2NX05"/>
<reference evidence="1" key="1">
    <citation type="submission" date="2021-06" db="EMBL/GenBank/DDBJ databases">
        <authorList>
            <person name="Hodson N. C."/>
            <person name="Mongue J. A."/>
            <person name="Jaron S. K."/>
        </authorList>
    </citation>
    <scope>NUCLEOTIDE SEQUENCE</scope>
</reference>
<dbReference type="Proteomes" id="UP000708208">
    <property type="component" value="Unassembled WGS sequence"/>
</dbReference>
<accession>A0A8J2NX05</accession>
<comment type="caution">
    <text evidence="1">The sequence shown here is derived from an EMBL/GenBank/DDBJ whole genome shotgun (WGS) entry which is preliminary data.</text>
</comment>
<sequence length="99" mass="11878">GFNQTSMDFYTTFSIMQFFPTLGGPFFHFELKKEFKTQDLQNLESLMRNKVEEGLKQKLSDDFGDILTHKREFIQTTIIIEIRDFFWKTARNVCRKETH</sequence>
<name>A0A8J2NX05_9HEXA</name>
<protein>
    <submittedName>
        <fullName evidence="1">Uncharacterized protein</fullName>
    </submittedName>
</protein>
<evidence type="ECO:0000313" key="1">
    <source>
        <dbReference type="EMBL" id="CAG7721682.1"/>
    </source>
</evidence>